<dbReference type="GO" id="GO:0004144">
    <property type="term" value="F:diacylglycerol O-acyltransferase activity"/>
    <property type="evidence" value="ECO:0007669"/>
    <property type="project" value="UniProtKB-EC"/>
</dbReference>
<dbReference type="InterPro" id="IPR004255">
    <property type="entry name" value="O-acyltransferase_WSD1_N"/>
</dbReference>
<proteinExistence type="inferred from homology"/>
<dbReference type="GO" id="GO:0005886">
    <property type="term" value="C:plasma membrane"/>
    <property type="evidence" value="ECO:0007669"/>
    <property type="project" value="UniProtKB-SubCell"/>
</dbReference>
<evidence type="ECO:0000256" key="3">
    <source>
        <dbReference type="ARBA" id="ARBA00004771"/>
    </source>
</evidence>
<dbReference type="OrthoDB" id="619536at2759"/>
<evidence type="ECO:0000313" key="13">
    <source>
        <dbReference type="Proteomes" id="UP000195402"/>
    </source>
</evidence>
<organism evidence="12 13">
    <name type="scientific">Macleaya cordata</name>
    <name type="common">Five-seeded plume-poppy</name>
    <name type="synonym">Bocconia cordata</name>
    <dbReference type="NCBI Taxonomy" id="56857"/>
    <lineage>
        <taxon>Eukaryota</taxon>
        <taxon>Viridiplantae</taxon>
        <taxon>Streptophyta</taxon>
        <taxon>Embryophyta</taxon>
        <taxon>Tracheophyta</taxon>
        <taxon>Spermatophyta</taxon>
        <taxon>Magnoliopsida</taxon>
        <taxon>Ranunculales</taxon>
        <taxon>Papaveraceae</taxon>
        <taxon>Papaveroideae</taxon>
        <taxon>Macleaya</taxon>
    </lineage>
</organism>
<evidence type="ECO:0000256" key="1">
    <source>
        <dbReference type="ARBA" id="ARBA00004162"/>
    </source>
</evidence>
<evidence type="ECO:0000256" key="10">
    <source>
        <dbReference type="ARBA" id="ARBA00048109"/>
    </source>
</evidence>
<dbReference type="Pfam" id="PF06974">
    <property type="entry name" value="WS_DGAT_C"/>
    <property type="match status" value="1"/>
</dbReference>
<keyword evidence="13" id="KW-1185">Reference proteome</keyword>
<keyword evidence="7 12" id="KW-0012">Acyltransferase</keyword>
<evidence type="ECO:0000256" key="6">
    <source>
        <dbReference type="ARBA" id="ARBA00022824"/>
    </source>
</evidence>
<dbReference type="OMA" id="WEVHIVN"/>
<dbReference type="InParanoid" id="A0A200PNM3"/>
<gene>
    <name evidence="12" type="ORF">BVC80_9065g94</name>
</gene>
<dbReference type="Pfam" id="PF03007">
    <property type="entry name" value="WS_DGAT_cat"/>
    <property type="match status" value="1"/>
</dbReference>
<evidence type="ECO:0000256" key="9">
    <source>
        <dbReference type="ARBA" id="ARBA00047604"/>
    </source>
</evidence>
<dbReference type="PROSITE" id="PS01179">
    <property type="entry name" value="PID"/>
    <property type="match status" value="1"/>
</dbReference>
<dbReference type="EMBL" id="MVGT01004390">
    <property type="protein sequence ID" value="OUZ99816.1"/>
    <property type="molecule type" value="Genomic_DNA"/>
</dbReference>
<dbReference type="PANTHER" id="PTHR31650">
    <property type="entry name" value="O-ACYLTRANSFERASE (WSD1-LIKE) FAMILY PROTEIN"/>
    <property type="match status" value="1"/>
</dbReference>
<dbReference type="InterPro" id="IPR009721">
    <property type="entry name" value="O-acyltransferase_WSD1_C"/>
</dbReference>
<sequence>MASNQPKEAQALLVEVEEEEVGVEKMHDHDDNLLLYQPVSPSSQCIHTSILSLCIIAIAESEIPINLSKILATLNDDLLRVNSRFSSIVVTDHKGLQWWKKVEVDVKDHVVVPSFPSGLSQETYTQHFKNYLSNIAQDQLPEKQPLWEMHVFMYPTSENTAGTLVFKMHHALGDGYSIMGALFSCLKRADDPSLPLTFPSSSGSSKSESLSSSGDQLMMKVGLKKMVRFVSGFWNSAAGFAWSVLQSTLLEDDQTVIRSGTPGVEFMPIDVTSVAFSLDHIRQVKSKVGGTVNDVVVGIVFYGTHLYSQAVAVDKTTTPSRTSNSRRTALVLLNTRMINGYRSLEDMIEKDLWGNHFSFIHLSIPSYSTSTDQEKVDPLSFILKAKKTIKRNRNSMSIYLNSALLRLVGSIKGPEAISQYVHSTMRNTSMAISNLAGPVEKMVIAEHPISNIYFMVSGCPQSLLCTILSYMGKLTLVMTTERGFIDSQLLASCMKEAFKKIFEEACGKDIVDGTNSSY</sequence>
<evidence type="ECO:0000256" key="8">
    <source>
        <dbReference type="ARBA" id="ARBA00024360"/>
    </source>
</evidence>
<keyword evidence="6" id="KW-0256">Endoplasmic reticulum</keyword>
<dbReference type="Proteomes" id="UP000195402">
    <property type="component" value="Unassembled WGS sequence"/>
</dbReference>
<comment type="pathway">
    <text evidence="4">Lipid metabolism.</text>
</comment>
<comment type="subcellular location">
    <subcellularLocation>
        <location evidence="1">Cell membrane</location>
        <topology evidence="1">Single-pass membrane protein</topology>
    </subcellularLocation>
    <subcellularLocation>
        <location evidence="2">Endoplasmic reticulum membrane</location>
    </subcellularLocation>
</comment>
<dbReference type="GO" id="GO:0005789">
    <property type="term" value="C:endoplasmic reticulum membrane"/>
    <property type="evidence" value="ECO:0007669"/>
    <property type="project" value="UniProtKB-SubCell"/>
</dbReference>
<keyword evidence="5 12" id="KW-0808">Transferase</keyword>
<evidence type="ECO:0000256" key="4">
    <source>
        <dbReference type="ARBA" id="ARBA00005189"/>
    </source>
</evidence>
<dbReference type="GO" id="GO:0019432">
    <property type="term" value="P:triglyceride biosynthetic process"/>
    <property type="evidence" value="ECO:0007669"/>
    <property type="project" value="UniProtKB-UniPathway"/>
</dbReference>
<evidence type="ECO:0000313" key="12">
    <source>
        <dbReference type="EMBL" id="OUZ99816.1"/>
    </source>
</evidence>
<comment type="pathway">
    <text evidence="3">Glycerolipid metabolism; triacylglycerol biosynthesis.</text>
</comment>
<dbReference type="InterPro" id="IPR006020">
    <property type="entry name" value="PTB/PI_dom"/>
</dbReference>
<dbReference type="UniPathway" id="UPA00282"/>
<evidence type="ECO:0000259" key="11">
    <source>
        <dbReference type="PROSITE" id="PS01179"/>
    </source>
</evidence>
<dbReference type="AlphaFoldDB" id="A0A200PNM3"/>
<dbReference type="PANTHER" id="PTHR31650:SF34">
    <property type="entry name" value="O-ACYLTRANSFERASE WSD1-LIKE ISOFORM X1"/>
    <property type="match status" value="1"/>
</dbReference>
<reference evidence="12 13" key="1">
    <citation type="journal article" date="2017" name="Mol. Plant">
        <title>The Genome of Medicinal Plant Macleaya cordata Provides New Insights into Benzylisoquinoline Alkaloids Metabolism.</title>
        <authorList>
            <person name="Liu X."/>
            <person name="Liu Y."/>
            <person name="Huang P."/>
            <person name="Ma Y."/>
            <person name="Qing Z."/>
            <person name="Tang Q."/>
            <person name="Cao H."/>
            <person name="Cheng P."/>
            <person name="Zheng Y."/>
            <person name="Yuan Z."/>
            <person name="Zhou Y."/>
            <person name="Liu J."/>
            <person name="Tang Z."/>
            <person name="Zhuo Y."/>
            <person name="Zhang Y."/>
            <person name="Yu L."/>
            <person name="Huang J."/>
            <person name="Yang P."/>
            <person name="Peng Q."/>
            <person name="Zhang J."/>
            <person name="Jiang W."/>
            <person name="Zhang Z."/>
            <person name="Lin K."/>
            <person name="Ro D.K."/>
            <person name="Chen X."/>
            <person name="Xiong X."/>
            <person name="Shang Y."/>
            <person name="Huang S."/>
            <person name="Zeng J."/>
        </authorList>
    </citation>
    <scope>NUCLEOTIDE SEQUENCE [LARGE SCALE GENOMIC DNA]</scope>
    <source>
        <strain evidence="13">cv. BLH2017</strain>
        <tissue evidence="12">Root</tissue>
    </source>
</reference>
<name>A0A200PNM3_MACCD</name>
<dbReference type="GO" id="GO:0047196">
    <property type="term" value="F:long-chain-alcohol O-fatty-acyltransferase activity"/>
    <property type="evidence" value="ECO:0007669"/>
    <property type="project" value="UniProtKB-EC"/>
</dbReference>
<comment type="caution">
    <text evidence="12">The sequence shown here is derived from an EMBL/GenBank/DDBJ whole genome shotgun (WGS) entry which is preliminary data.</text>
</comment>
<evidence type="ECO:0000256" key="5">
    <source>
        <dbReference type="ARBA" id="ARBA00022679"/>
    </source>
</evidence>
<comment type="similarity">
    <text evidence="8">In the N-terminal section; belongs to the long-chain O-acyltransferase family.</text>
</comment>
<accession>A0A200PNM3</accession>
<evidence type="ECO:0000256" key="2">
    <source>
        <dbReference type="ARBA" id="ARBA00004586"/>
    </source>
</evidence>
<dbReference type="InterPro" id="IPR045034">
    <property type="entry name" value="O-acyltransferase_WSD1-like"/>
</dbReference>
<dbReference type="STRING" id="56857.A0A200PNM3"/>
<evidence type="ECO:0000256" key="7">
    <source>
        <dbReference type="ARBA" id="ARBA00023315"/>
    </source>
</evidence>
<protein>
    <submittedName>
        <fullName evidence="12">O-acyltransferase</fullName>
    </submittedName>
</protein>
<comment type="catalytic activity">
    <reaction evidence="9">
        <text>a long chain fatty alcohol + a fatty acyl-CoA = a long-chain alcohol wax ester + CoA</text>
        <dbReference type="Rhea" id="RHEA:38443"/>
        <dbReference type="ChEBI" id="CHEBI:17135"/>
        <dbReference type="ChEBI" id="CHEBI:57287"/>
        <dbReference type="ChEBI" id="CHEBI:77636"/>
        <dbReference type="ChEBI" id="CHEBI:235323"/>
        <dbReference type="EC" id="2.3.1.75"/>
    </reaction>
</comment>
<feature type="domain" description="PID" evidence="11">
    <location>
        <begin position="441"/>
        <end position="504"/>
    </location>
</feature>
<comment type="catalytic activity">
    <reaction evidence="10">
        <text>an acyl-CoA + a 1,2-diacyl-sn-glycerol = a triacyl-sn-glycerol + CoA</text>
        <dbReference type="Rhea" id="RHEA:10868"/>
        <dbReference type="ChEBI" id="CHEBI:17815"/>
        <dbReference type="ChEBI" id="CHEBI:57287"/>
        <dbReference type="ChEBI" id="CHEBI:58342"/>
        <dbReference type="ChEBI" id="CHEBI:64615"/>
        <dbReference type="EC" id="2.3.1.20"/>
    </reaction>
</comment>